<dbReference type="InterPro" id="IPR000873">
    <property type="entry name" value="AMP-dep_synth/lig_dom"/>
</dbReference>
<evidence type="ECO:0000256" key="2">
    <source>
        <dbReference type="ARBA" id="ARBA00022450"/>
    </source>
</evidence>
<evidence type="ECO:0000256" key="1">
    <source>
        <dbReference type="ARBA" id="ARBA00001957"/>
    </source>
</evidence>
<proteinExistence type="predicted"/>
<dbReference type="Pfam" id="PF00550">
    <property type="entry name" value="PP-binding"/>
    <property type="match status" value="1"/>
</dbReference>
<dbReference type="PROSITE" id="PS00455">
    <property type="entry name" value="AMP_BINDING"/>
    <property type="match status" value="1"/>
</dbReference>
<dbReference type="InterPro" id="IPR009081">
    <property type="entry name" value="PP-bd_ACP"/>
</dbReference>
<accession>A0ABW1D9F6</accession>
<evidence type="ECO:0000256" key="4">
    <source>
        <dbReference type="SAM" id="MobiDB-lite"/>
    </source>
</evidence>
<dbReference type="NCBIfam" id="TIGR01733">
    <property type="entry name" value="AA-adenyl-dom"/>
    <property type="match status" value="1"/>
</dbReference>
<evidence type="ECO:0000256" key="3">
    <source>
        <dbReference type="ARBA" id="ARBA00022553"/>
    </source>
</evidence>
<dbReference type="Gene3D" id="3.30.559.10">
    <property type="entry name" value="Chloramphenicol acetyltransferase-like domain"/>
    <property type="match status" value="1"/>
</dbReference>
<dbReference type="InterPro" id="IPR045851">
    <property type="entry name" value="AMP-bd_C_sf"/>
</dbReference>
<feature type="domain" description="Carrier" evidence="5">
    <location>
        <begin position="968"/>
        <end position="1043"/>
    </location>
</feature>
<dbReference type="Gene3D" id="3.40.50.1820">
    <property type="entry name" value="alpha/beta hydrolase"/>
    <property type="match status" value="1"/>
</dbReference>
<dbReference type="CDD" id="cd19543">
    <property type="entry name" value="DCL_NRPS"/>
    <property type="match status" value="1"/>
</dbReference>
<comment type="cofactor">
    <cofactor evidence="1">
        <name>pantetheine 4'-phosphate</name>
        <dbReference type="ChEBI" id="CHEBI:47942"/>
    </cofactor>
</comment>
<dbReference type="Proteomes" id="UP001596058">
    <property type="component" value="Unassembled WGS sequence"/>
</dbReference>
<protein>
    <submittedName>
        <fullName evidence="6">Amino acid adenylation domain-containing protein</fullName>
    </submittedName>
</protein>
<dbReference type="InterPro" id="IPR036736">
    <property type="entry name" value="ACP-like_sf"/>
</dbReference>
<dbReference type="Pfam" id="PF13193">
    <property type="entry name" value="AMP-binding_C"/>
    <property type="match status" value="1"/>
</dbReference>
<keyword evidence="3" id="KW-0597">Phosphoprotein</keyword>
<gene>
    <name evidence="6" type="ORF">ACFPZ3_57510</name>
</gene>
<dbReference type="PROSITE" id="PS00012">
    <property type="entry name" value="PHOSPHOPANTETHEINE"/>
    <property type="match status" value="1"/>
</dbReference>
<dbReference type="EMBL" id="JBHSPA010000094">
    <property type="protein sequence ID" value="MFC5833508.1"/>
    <property type="molecule type" value="Genomic_DNA"/>
</dbReference>
<dbReference type="InterPro" id="IPR006162">
    <property type="entry name" value="Ppantetheine_attach_site"/>
</dbReference>
<dbReference type="Gene3D" id="3.30.559.30">
    <property type="entry name" value="Nonribosomal peptide synthetase, condensation domain"/>
    <property type="match status" value="1"/>
</dbReference>
<dbReference type="SUPFAM" id="SSF56801">
    <property type="entry name" value="Acetyl-CoA synthetase-like"/>
    <property type="match status" value="1"/>
</dbReference>
<reference evidence="7" key="1">
    <citation type="journal article" date="2019" name="Int. J. Syst. Evol. Microbiol.">
        <title>The Global Catalogue of Microorganisms (GCM) 10K type strain sequencing project: providing services to taxonomists for standard genome sequencing and annotation.</title>
        <authorList>
            <consortium name="The Broad Institute Genomics Platform"/>
            <consortium name="The Broad Institute Genome Sequencing Center for Infectious Disease"/>
            <person name="Wu L."/>
            <person name="Ma J."/>
        </authorList>
    </citation>
    <scope>NUCLEOTIDE SEQUENCE [LARGE SCALE GENOMIC DNA]</scope>
    <source>
        <strain evidence="7">CCUG 53903</strain>
    </source>
</reference>
<keyword evidence="7" id="KW-1185">Reference proteome</keyword>
<dbReference type="InterPro" id="IPR020845">
    <property type="entry name" value="AMP-binding_CS"/>
</dbReference>
<dbReference type="InterPro" id="IPR020806">
    <property type="entry name" value="PKS_PP-bd"/>
</dbReference>
<dbReference type="InterPro" id="IPR010071">
    <property type="entry name" value="AA_adenyl_dom"/>
</dbReference>
<dbReference type="SUPFAM" id="SSF47336">
    <property type="entry name" value="ACP-like"/>
    <property type="match status" value="1"/>
</dbReference>
<dbReference type="InterPro" id="IPR001242">
    <property type="entry name" value="Condensation_dom"/>
</dbReference>
<dbReference type="InterPro" id="IPR029058">
    <property type="entry name" value="AB_hydrolase_fold"/>
</dbReference>
<evidence type="ECO:0000259" key="5">
    <source>
        <dbReference type="PROSITE" id="PS50075"/>
    </source>
</evidence>
<sequence>MKTPLIEEVLPLTPLQEGLWFHANYDPSKADVYVGQWVLGLSGPLDLEALRRSIHELVRRHGNLRAAFVQRRGGELAQVVVRDVEVPWRLVDLSGDPASAETHLPRLRTEERERPFSMTAAPLLRFALIKLTPKIHRLVLTVHHILIDGWSAPLLMQELFDLYQDDRRGRVRPFDGPRYRDYLGWLSRQNHAATERAWLDELRGVDGPTLIAPGFDADDGGRESLDLTLPADTTARLVGFARTSGLTLNTVIQGAWGVMLASRTNHDDVLFGATVSGRPAEIPNVDRMIGLLVNTIPVRVRCHPQQTWGETLQALWATQSRLVSHHHVRLSRIQHQMDMGPLFDTMYSFQSHPDSFGDAAAVIDELVVEVLSADDGTHYPLAFQAAPGPQLRMRLAYTPQAMDRSVVDSMGDQMAALLTELPRSAERSVGTTRLLSESDLDRLRQEWAHADAELPAVSLTRLVEAQAAGAPAHLAIATDTETLTYQELNERANRLARLLTARGARPERIVALALERSADMVVAMLAVIKTGACYLPLNADELGPRVARMLADAKPMCVVTHEALAGGLADLGAPLLVLDSSSTAEAWAIQSDTNLSDDELATPVLPHTSVYVTYTSGSTGRPKAIVNTHENLVALVLDRGWRNGSQTRVLGHSPPAFDATAYETWVPLAHGGTIILTPPGRFDPADARRLIRQHGVTGMYLTAKLLTAMVEDDPSCLTGLQEVWSGAEAAPVATFRRALREVQGLALVNVYGPTETTVFATRRTVEDPSSFGTTVPIGTAMDNTRVYLLDTGLRPVPADVVGEIYIAGAGVARGYHGQPGQTAERFVADPLGPPGSRMYRTGDLGWRRADGELEFAGRADDQVKIRGHRVEPAEVEAAFLRLAEIARVAVVIREDRPGDKRLVAYVVPHDREDADPVTLRRRAARSLPHYLVPAAVVLVQDLPLTTNGKLDRDALPAPDYGAARRGGSPGTDDERAVCALFTKILGIDAVGVDDDFFDLGGDSLSAIRLANGIRRDLGAEVGIHQIFETPRVADLAMCLGTAPAAKPPLRPRQKQVTSLESP</sequence>
<dbReference type="SUPFAM" id="SSF52777">
    <property type="entry name" value="CoA-dependent acyltransferases"/>
    <property type="match status" value="2"/>
</dbReference>
<dbReference type="InterPro" id="IPR025110">
    <property type="entry name" value="AMP-bd_C"/>
</dbReference>
<dbReference type="PANTHER" id="PTHR45527:SF1">
    <property type="entry name" value="FATTY ACID SYNTHASE"/>
    <property type="match status" value="1"/>
</dbReference>
<evidence type="ECO:0000313" key="7">
    <source>
        <dbReference type="Proteomes" id="UP001596058"/>
    </source>
</evidence>
<keyword evidence="2" id="KW-0596">Phosphopantetheine</keyword>
<dbReference type="PROSITE" id="PS50075">
    <property type="entry name" value="CARRIER"/>
    <property type="match status" value="1"/>
</dbReference>
<dbReference type="Pfam" id="PF00668">
    <property type="entry name" value="Condensation"/>
    <property type="match status" value="1"/>
</dbReference>
<organism evidence="6 7">
    <name type="scientific">Nonomuraea insulae</name>
    <dbReference type="NCBI Taxonomy" id="1616787"/>
    <lineage>
        <taxon>Bacteria</taxon>
        <taxon>Bacillati</taxon>
        <taxon>Actinomycetota</taxon>
        <taxon>Actinomycetes</taxon>
        <taxon>Streptosporangiales</taxon>
        <taxon>Streptosporangiaceae</taxon>
        <taxon>Nonomuraea</taxon>
    </lineage>
</organism>
<dbReference type="Pfam" id="PF00501">
    <property type="entry name" value="AMP-binding"/>
    <property type="match status" value="1"/>
</dbReference>
<dbReference type="Gene3D" id="3.40.50.980">
    <property type="match status" value="2"/>
</dbReference>
<dbReference type="SMART" id="SM00823">
    <property type="entry name" value="PKS_PP"/>
    <property type="match status" value="1"/>
</dbReference>
<dbReference type="CDD" id="cd12117">
    <property type="entry name" value="A_NRPS_Srf_like"/>
    <property type="match status" value="1"/>
</dbReference>
<dbReference type="Gene3D" id="3.30.300.30">
    <property type="match status" value="1"/>
</dbReference>
<feature type="region of interest" description="Disordered" evidence="4">
    <location>
        <begin position="1043"/>
        <end position="1062"/>
    </location>
</feature>
<name>A0ABW1D9F6_9ACTN</name>
<dbReference type="PANTHER" id="PTHR45527">
    <property type="entry name" value="NONRIBOSOMAL PEPTIDE SYNTHETASE"/>
    <property type="match status" value="1"/>
</dbReference>
<evidence type="ECO:0000313" key="6">
    <source>
        <dbReference type="EMBL" id="MFC5833508.1"/>
    </source>
</evidence>
<dbReference type="Gene3D" id="2.30.38.10">
    <property type="entry name" value="Luciferase, Domain 3"/>
    <property type="match status" value="1"/>
</dbReference>
<dbReference type="RefSeq" id="WP_379522934.1">
    <property type="nucleotide sequence ID" value="NZ_JBHSPA010000094.1"/>
</dbReference>
<dbReference type="InterPro" id="IPR023213">
    <property type="entry name" value="CAT-like_dom_sf"/>
</dbReference>
<comment type="caution">
    <text evidence="6">The sequence shown here is derived from an EMBL/GenBank/DDBJ whole genome shotgun (WGS) entry which is preliminary data.</text>
</comment>